<dbReference type="FunFam" id="3.30.70.270:FF:000020">
    <property type="entry name" value="Transposon Tf2-6 polyprotein-like Protein"/>
    <property type="match status" value="1"/>
</dbReference>
<dbReference type="PANTHER" id="PTHR48475">
    <property type="entry name" value="RIBONUCLEASE H"/>
    <property type="match status" value="1"/>
</dbReference>
<dbReference type="CDD" id="cd01647">
    <property type="entry name" value="RT_LTR"/>
    <property type="match status" value="1"/>
</dbReference>
<evidence type="ECO:0000256" key="1">
    <source>
        <dbReference type="ARBA" id="ARBA00023172"/>
    </source>
</evidence>
<dbReference type="InterPro" id="IPR041588">
    <property type="entry name" value="Integrase_H2C2"/>
</dbReference>
<feature type="region of interest" description="Disordered" evidence="2">
    <location>
        <begin position="947"/>
        <end position="973"/>
    </location>
</feature>
<dbReference type="PROSITE" id="PS50878">
    <property type="entry name" value="RT_POL"/>
    <property type="match status" value="1"/>
</dbReference>
<dbReference type="GO" id="GO:0004523">
    <property type="term" value="F:RNA-DNA hybrid ribonuclease activity"/>
    <property type="evidence" value="ECO:0007669"/>
    <property type="project" value="InterPro"/>
</dbReference>
<dbReference type="Gene3D" id="3.10.20.370">
    <property type="match status" value="1"/>
</dbReference>
<feature type="region of interest" description="Disordered" evidence="2">
    <location>
        <begin position="1436"/>
        <end position="1475"/>
    </location>
</feature>
<dbReference type="InterPro" id="IPR012337">
    <property type="entry name" value="RNaseH-like_sf"/>
</dbReference>
<reference evidence="6 7" key="2">
    <citation type="submission" date="2020-07" db="EMBL/GenBank/DDBJ databases">
        <title>Genome assembly of wild tea tree DASZ reveals pedigree and selection history of tea varieties.</title>
        <authorList>
            <person name="Zhang W."/>
        </authorList>
    </citation>
    <scope>NUCLEOTIDE SEQUENCE [LARGE SCALE GENOMIC DNA]</scope>
    <source>
        <strain evidence="7">cv. G240</strain>
        <tissue evidence="6">Leaf</tissue>
    </source>
</reference>
<reference evidence="7" key="1">
    <citation type="journal article" date="2020" name="Nat. Commun.">
        <title>Genome assembly of wild tea tree DASZ reveals pedigree and selection history of tea varieties.</title>
        <authorList>
            <person name="Zhang W."/>
            <person name="Zhang Y."/>
            <person name="Qiu H."/>
            <person name="Guo Y."/>
            <person name="Wan H."/>
            <person name="Zhang X."/>
            <person name="Scossa F."/>
            <person name="Alseekh S."/>
            <person name="Zhang Q."/>
            <person name="Wang P."/>
            <person name="Xu L."/>
            <person name="Schmidt M.H."/>
            <person name="Jia X."/>
            <person name="Li D."/>
            <person name="Zhu A."/>
            <person name="Guo F."/>
            <person name="Chen W."/>
            <person name="Ni D."/>
            <person name="Usadel B."/>
            <person name="Fernie A.R."/>
            <person name="Wen W."/>
        </authorList>
    </citation>
    <scope>NUCLEOTIDE SEQUENCE [LARGE SCALE GENOMIC DNA]</scope>
    <source>
        <strain evidence="7">cv. G240</strain>
    </source>
</reference>
<dbReference type="InterPro" id="IPR036397">
    <property type="entry name" value="RNaseH_sf"/>
</dbReference>
<feature type="compositionally biased region" description="Polar residues" evidence="2">
    <location>
        <begin position="477"/>
        <end position="489"/>
    </location>
</feature>
<dbReference type="InterPro" id="IPR041577">
    <property type="entry name" value="RT_RNaseH_2"/>
</dbReference>
<accession>A0A7J7FU58</accession>
<dbReference type="Proteomes" id="UP000593564">
    <property type="component" value="Unassembled WGS sequence"/>
</dbReference>
<dbReference type="SUPFAM" id="SSF53098">
    <property type="entry name" value="Ribonuclease H-like"/>
    <property type="match status" value="2"/>
</dbReference>
<dbReference type="PROSITE" id="PS50994">
    <property type="entry name" value="INTEGRASE"/>
    <property type="match status" value="1"/>
</dbReference>
<proteinExistence type="predicted"/>
<feature type="region of interest" description="Disordered" evidence="2">
    <location>
        <begin position="77"/>
        <end position="105"/>
    </location>
</feature>
<dbReference type="InterPro" id="IPR002156">
    <property type="entry name" value="RNaseH_domain"/>
</dbReference>
<dbReference type="GO" id="GO:0015074">
    <property type="term" value="P:DNA integration"/>
    <property type="evidence" value="ECO:0007669"/>
    <property type="project" value="InterPro"/>
</dbReference>
<evidence type="ECO:0000256" key="2">
    <source>
        <dbReference type="SAM" id="MobiDB-lite"/>
    </source>
</evidence>
<feature type="domain" description="RNase H type-1" evidence="4">
    <location>
        <begin position="2042"/>
        <end position="2171"/>
    </location>
</feature>
<feature type="compositionally biased region" description="Low complexity" evidence="2">
    <location>
        <begin position="1436"/>
        <end position="1465"/>
    </location>
</feature>
<dbReference type="InterPro" id="IPR000477">
    <property type="entry name" value="RT_dom"/>
</dbReference>
<dbReference type="Pfam" id="PF00078">
    <property type="entry name" value="RVT_1"/>
    <property type="match status" value="1"/>
</dbReference>
<dbReference type="PROSITE" id="PS50879">
    <property type="entry name" value="RNASE_H_1"/>
    <property type="match status" value="1"/>
</dbReference>
<comment type="caution">
    <text evidence="6">The sequence shown here is derived from an EMBL/GenBank/DDBJ whole genome shotgun (WGS) entry which is preliminary data.</text>
</comment>
<dbReference type="PANTHER" id="PTHR48475:SF1">
    <property type="entry name" value="RNASE H TYPE-1 DOMAIN-CONTAINING PROTEIN"/>
    <property type="match status" value="1"/>
</dbReference>
<dbReference type="SUPFAM" id="SSF56672">
    <property type="entry name" value="DNA/RNA polymerases"/>
    <property type="match status" value="1"/>
</dbReference>
<dbReference type="Pfam" id="PF17919">
    <property type="entry name" value="RT_RNaseH_2"/>
    <property type="match status" value="1"/>
</dbReference>
<evidence type="ECO:0008006" key="8">
    <source>
        <dbReference type="Google" id="ProtNLM"/>
    </source>
</evidence>
<feature type="compositionally biased region" description="Basic and acidic residues" evidence="2">
    <location>
        <begin position="952"/>
        <end position="973"/>
    </location>
</feature>
<feature type="domain" description="Reverse transcriptase" evidence="3">
    <location>
        <begin position="1650"/>
        <end position="1829"/>
    </location>
</feature>
<feature type="compositionally biased region" description="Polar residues" evidence="2">
    <location>
        <begin position="182"/>
        <end position="191"/>
    </location>
</feature>
<dbReference type="Pfam" id="PF17921">
    <property type="entry name" value="Integrase_H2C2"/>
    <property type="match status" value="1"/>
</dbReference>
<dbReference type="EMBL" id="JACBKZ010000014">
    <property type="protein sequence ID" value="KAF5931647.1"/>
    <property type="molecule type" value="Genomic_DNA"/>
</dbReference>
<dbReference type="InterPro" id="IPR005162">
    <property type="entry name" value="Retrotrans_gag_dom"/>
</dbReference>
<name>A0A7J7FU58_CAMSI</name>
<protein>
    <recommendedName>
        <fullName evidence="8">Reverse transcriptase domain-containing protein</fullName>
    </recommendedName>
</protein>
<dbReference type="Pfam" id="PF13456">
    <property type="entry name" value="RVT_3"/>
    <property type="match status" value="1"/>
</dbReference>
<dbReference type="CDD" id="cd00303">
    <property type="entry name" value="retropepsin_like"/>
    <property type="match status" value="1"/>
</dbReference>
<dbReference type="InterPro" id="IPR043128">
    <property type="entry name" value="Rev_trsase/Diguanyl_cyclase"/>
</dbReference>
<keyword evidence="1" id="KW-0233">DNA recombination</keyword>
<evidence type="ECO:0000259" key="3">
    <source>
        <dbReference type="PROSITE" id="PS50878"/>
    </source>
</evidence>
<dbReference type="Gene3D" id="2.40.70.10">
    <property type="entry name" value="Acid Proteases"/>
    <property type="match status" value="1"/>
</dbReference>
<dbReference type="InterPro" id="IPR021109">
    <property type="entry name" value="Peptidase_aspartic_dom_sf"/>
</dbReference>
<dbReference type="InterPro" id="IPR043502">
    <property type="entry name" value="DNA/RNA_pol_sf"/>
</dbReference>
<dbReference type="InterPro" id="IPR001584">
    <property type="entry name" value="Integrase_cat-core"/>
</dbReference>
<dbReference type="Gene3D" id="3.30.70.270">
    <property type="match status" value="2"/>
</dbReference>
<dbReference type="Pfam" id="PF03732">
    <property type="entry name" value="Retrotrans_gag"/>
    <property type="match status" value="1"/>
</dbReference>
<dbReference type="CDD" id="cd09279">
    <property type="entry name" value="RNase_HI_like"/>
    <property type="match status" value="1"/>
</dbReference>
<dbReference type="Gene3D" id="3.10.10.10">
    <property type="entry name" value="HIV Type 1 Reverse Transcriptase, subunit A, domain 1"/>
    <property type="match status" value="1"/>
</dbReference>
<sequence length="2621" mass="294097">MHRARRIILTASTPCLPSAIPERFAGGLSCQGMTIRLTGCGLCQVSFSTIASNPTCIPQAPWTRGRRLHRSEDLIDGQPVFHSLPPVTRRRQKKRSTSEQRAPEQWYPPSVDSWIEIPIETDLPVVQTNQNSMTAPTGVEEMMRQMQETMRAMQQDAVRRDELAKQQSEIMTQQAELITRLQQQNAASASHQIPPPAGVPLPEQAPTVQNAPPNAQNTLPNVQNLQEDTSLPTGPALPPLPPQLSKVHTSNHPDSPFEVEVDHTALKLSKLEKLFKKSQGVKAMPDIGDGYTEEAVTLPDRFKMPQIDRFDGTGDPMVHIRLFADVLRPMGLTRPQKLSLFGRTLSGVASHWYARLQDEVKKNWDEMAEAFVTQYSYNTQIEVTTRDLETTRQEPKESFSDFVIRWRAKASTMTLRPTDKDQIRMIVRNLHPKLMLRMIVVPFPTFADLHDMGVQIEDAMKQGLFDQDREQPRRTFNRNNNAGPSGAANTRASEVGMVTTTPLPPPRPMTATPFSGVSGSNTQANNRFQPRGQRTFTPLYMPLTKVLGILIRKNHLKPLEPKPLPNPLPPSYDPSKYCAYHQQHGHDTDRCYRLRHEIQDLIDKQVIAPPDQPNVTTNPLPTHNQAPPPKRINFIQTGVASYDPSIYITPTHLPKPEVFLPNCTDFLCMVDISKTQPEPVVVTVEDGAGQILGKNEIAESGTRQNFAEGAYDPSEYILSTSRIGLSAELPETGELCMIRGDGSGLWADELTAVEEDFANLQFLEDQELGEASINWYDYEGSEEATGWLEDQPDAVGEAQSEQSPAGAEISVVAGTAESQAVPPESAGAKNSARDTGIMDMGTVEQTAVLTQLEQGKFEEAERIRKAKGPEGTESAVCTKTDNAASIWTESTESASRLEPDRCLLAASGMWWEDDDLCLAHTDEDWGNNQPDDTWYLDEVDLMTRSGRYFKPPHLDQPEASGKDREAEKQKEKQIEDEAVLKQLKKIQADISIWGLLMASRVHREAVLFAMDKSKLSIDTTLEQLVGLVFPGGGSPALTFSDKELPPEGTNHNKPLYISVECRDKWIPVVLVATRSAINVCPTRTTYAIGLKPVDFVPTTQVIRAYDNTSREVMGTVKIQTKVGPGQHDIEFHILDVPATFNLFLGRPWLHQVKAVSSTLHQMLKYPHGKGVAIVFGNSSIHPPPEVSTPVLEIEHGTEDVFLSGFTLAEAQVVQNVMAANEGMYVSAQSIYLMNKLKHTPGMGLGRSGRKGVSVLAEVPHNPHAFGLGYLPTKEDWVRKGKEMAGRARAKKAGKPFDLMHRPIWGTLNGRFVREGEDFPFCGFPEPWLNAEGTRVPGFEIFFDIQLSGDDVAEAQTDPPTEVEQCEAVDPESTELEMGVALASLLSDPPIGQECLGDNSSVSVIGDEIAAGFPAPILDASIAPSLIWQYEEGFLSSSSGSGSEPESDSTESCASESDSSSTESESGIPGGDNPDTTVLSRSSFSFSFESVVTEESDGLEVFNENDVDVVSEYFSVPLIYCLNQDFQNFNENSEEEIPLVLQRLIDQEQERFVKPLMDEITTVNVGTEKDPRLVQIGSTLSSEERERLVALLKDFKEVFAWSYEDMPGIDPEIVQHRIPLDPEARPVKQKLRRIRPDWALKIKEEVTKQIDAGFLLVSEYPTWLANIVPVPKKDGRIRVCVDFRDLNRASPKDDFPLPHIDELVDFTAGHALLSFMDGFSGYNQIVMAPEDREKTAFTTPWGTYCYRVMPFGLKNAGATYQRAATTILHDMIHKEVEVYVDDMIVKSKDREGHYAALQKFFQRIKEFRLRLNPQKCTFGVTAGKMLGFLITQRGIEVDPSKIKAILEIPPPRTEKEVRGFLGKVQFIRRFISKLTLTCEPLFGLLKKGKKFQWDGRCQAAFEQIKEYLQNPPVLSPPEPGRPLILYLSVTETTMGCMLAQESEDKVERAIYYLSKKMLDYETRYTPLEKACLALVWATRKLRHYLLAHSVMLVSRLDPIKYLFEKPALTVKGRAVAEFLADHPVEGDEAVEYLFPDEAILHVEDETWTMYFDGASNQYGYGIGVLLIAPDDSRIPLAFKLRFKVSNNEAEYEAYIAGLEAALELGARRVDVIGDSNLVVSQAKGDWRVKEERMIIYHQTLDLLIPRFEKLNFTHLVRENNRFADSLATLSSMIDIPSGVRMRPVIIDQKFVPAYESISAIDEVQDGNPWYYDIWNFLEKKTYPLGANAKDKRAVRRMAAQFGICGGKLYKRGHLGMHKLCVEAEESKRLMEAIHGGECGAHMNGVMLARKILRQGYYWSTMEEDCISFVRRCHKCQIHANCMNIPPSKLYNMTSPWPFSVWGIDVIGAVTPKGSNGHEFILVAIDYFTKWVEAQSYAVLKASHVAKFIRNNIICRYGVPNELISDNGSHFKKEVIDLLEKYNVAFHKSSTYRPQTNGAVEAANKNIKHILQKMVETYRDWPDKLPFALWGYRTSIRTSTGATPYSLVYGMEAVLPIEIEVPSLRVLAECQIAEADWQQSRFEELMLFDERRLKALYHIQGYQRRIARAFNKKVKSRNLKEGDLVLKDNRAPIHDPRGKFKPNWTGPYIIKAIWSGGAVVLMDLDGLEFSQPINMDKLKKYYP</sequence>
<dbReference type="GO" id="GO:0003676">
    <property type="term" value="F:nucleic acid binding"/>
    <property type="evidence" value="ECO:0007669"/>
    <property type="project" value="InterPro"/>
</dbReference>
<evidence type="ECO:0000259" key="4">
    <source>
        <dbReference type="PROSITE" id="PS50879"/>
    </source>
</evidence>
<feature type="domain" description="Integrase catalytic" evidence="5">
    <location>
        <begin position="2330"/>
        <end position="2490"/>
    </location>
</feature>
<evidence type="ECO:0000259" key="5">
    <source>
        <dbReference type="PROSITE" id="PS50994"/>
    </source>
</evidence>
<evidence type="ECO:0000313" key="7">
    <source>
        <dbReference type="Proteomes" id="UP000593564"/>
    </source>
</evidence>
<feature type="region of interest" description="Disordered" evidence="2">
    <location>
        <begin position="182"/>
        <end position="253"/>
    </location>
</feature>
<evidence type="ECO:0000313" key="6">
    <source>
        <dbReference type="EMBL" id="KAF5931647.1"/>
    </source>
</evidence>
<dbReference type="Gene3D" id="3.30.420.10">
    <property type="entry name" value="Ribonuclease H-like superfamily/Ribonuclease H"/>
    <property type="match status" value="2"/>
</dbReference>
<gene>
    <name evidence="6" type="ORF">HYC85_027818</name>
</gene>
<feature type="compositionally biased region" description="Polar residues" evidence="2">
    <location>
        <begin position="206"/>
        <end position="230"/>
    </location>
</feature>
<feature type="region of interest" description="Disordered" evidence="2">
    <location>
        <begin position="468"/>
        <end position="489"/>
    </location>
</feature>
<organism evidence="6 7">
    <name type="scientific">Camellia sinensis</name>
    <name type="common">Tea plant</name>
    <name type="synonym">Thea sinensis</name>
    <dbReference type="NCBI Taxonomy" id="4442"/>
    <lineage>
        <taxon>Eukaryota</taxon>
        <taxon>Viridiplantae</taxon>
        <taxon>Streptophyta</taxon>
        <taxon>Embryophyta</taxon>
        <taxon>Tracheophyta</taxon>
        <taxon>Spermatophyta</taxon>
        <taxon>Magnoliopsida</taxon>
        <taxon>eudicotyledons</taxon>
        <taxon>Gunneridae</taxon>
        <taxon>Pentapetalae</taxon>
        <taxon>asterids</taxon>
        <taxon>Ericales</taxon>
        <taxon>Theaceae</taxon>
        <taxon>Camellia</taxon>
    </lineage>
</organism>
<keyword evidence="7" id="KW-1185">Reference proteome</keyword>
<dbReference type="Gene3D" id="1.10.340.70">
    <property type="match status" value="1"/>
</dbReference>
<dbReference type="GO" id="GO:0006310">
    <property type="term" value="P:DNA recombination"/>
    <property type="evidence" value="ECO:0007669"/>
    <property type="project" value="UniProtKB-KW"/>
</dbReference>